<dbReference type="EMBL" id="FNKH01000002">
    <property type="protein sequence ID" value="SDQ87986.1"/>
    <property type="molecule type" value="Genomic_DNA"/>
</dbReference>
<evidence type="ECO:0000313" key="2">
    <source>
        <dbReference type="Proteomes" id="UP000181917"/>
    </source>
</evidence>
<dbReference type="Gene3D" id="2.30.110.10">
    <property type="entry name" value="Electron Transport, Fmn-binding Protein, Chain A"/>
    <property type="match status" value="1"/>
</dbReference>
<evidence type="ECO:0000313" key="1">
    <source>
        <dbReference type="EMBL" id="SDQ87986.1"/>
    </source>
</evidence>
<dbReference type="InterPro" id="IPR024747">
    <property type="entry name" value="Pyridox_Oxase-rel"/>
</dbReference>
<accession>A0A1H1EIJ3</accession>
<dbReference type="Pfam" id="PF12900">
    <property type="entry name" value="Pyridox_ox_2"/>
    <property type="match status" value="1"/>
</dbReference>
<gene>
    <name evidence="1" type="ORF">SAMN04489742_2931</name>
</gene>
<dbReference type="STRING" id="37928.SAMN04489742_2931"/>
<keyword evidence="2" id="KW-1185">Reference proteome</keyword>
<name>A0A1H1EIJ3_9MICC</name>
<organism evidence="1 2">
    <name type="scientific">Crystallibacter crystallopoietes</name>
    <dbReference type="NCBI Taxonomy" id="37928"/>
    <lineage>
        <taxon>Bacteria</taxon>
        <taxon>Bacillati</taxon>
        <taxon>Actinomycetota</taxon>
        <taxon>Actinomycetes</taxon>
        <taxon>Micrococcales</taxon>
        <taxon>Micrococcaceae</taxon>
        <taxon>Crystallibacter</taxon>
    </lineage>
</organism>
<dbReference type="AlphaFoldDB" id="A0A1H1EIJ3"/>
<dbReference type="Proteomes" id="UP000181917">
    <property type="component" value="Unassembled WGS sequence"/>
</dbReference>
<proteinExistence type="predicted"/>
<protein>
    <submittedName>
        <fullName evidence="1">Pyridoxamine 5'-phosphate oxidase</fullName>
    </submittedName>
</protein>
<sequence>MTALEASHSIENLSSSECWEMFRSTDFGRLAVVVEGHPEIFPINYVVDHGSLVFRTAPGTKLDGALSGVNVAFETDGYNPATNMAWSVILKGPAERLSSIEDVLASSMLPLFPWQGGEKNNFIRVVPSDITGRRFRVQSVARRNSGLSDARRLNVE</sequence>
<dbReference type="RefSeq" id="WP_074701073.1">
    <property type="nucleotide sequence ID" value="NZ_CP018863.1"/>
</dbReference>
<dbReference type="OrthoDB" id="7062584at2"/>
<dbReference type="KEGG" id="acry:AC20117_02815"/>
<reference evidence="1 2" key="1">
    <citation type="submission" date="2016-10" db="EMBL/GenBank/DDBJ databases">
        <authorList>
            <person name="de Groot N.N."/>
        </authorList>
    </citation>
    <scope>NUCLEOTIDE SEQUENCE [LARGE SCALE GENOMIC DNA]</scope>
    <source>
        <strain evidence="1 2">DSM 20117</strain>
    </source>
</reference>
<dbReference type="InterPro" id="IPR012349">
    <property type="entry name" value="Split_barrel_FMN-bd"/>
</dbReference>
<dbReference type="SUPFAM" id="SSF50475">
    <property type="entry name" value="FMN-binding split barrel"/>
    <property type="match status" value="1"/>
</dbReference>